<accession>A0A8J3A8F1</accession>
<dbReference type="RefSeq" id="WP_165404134.1">
    <property type="nucleotide sequence ID" value="NZ_BMHA01000002.1"/>
</dbReference>
<name>A0A8J3A8F1_9ACTN</name>
<dbReference type="Proteomes" id="UP000650511">
    <property type="component" value="Unassembled WGS sequence"/>
</dbReference>
<dbReference type="PANTHER" id="PTHR43546">
    <property type="entry name" value="UPF0173 METAL-DEPENDENT HYDROLASE MJ1163-RELATED"/>
    <property type="match status" value="1"/>
</dbReference>
<evidence type="ECO:0000313" key="2">
    <source>
        <dbReference type="EMBL" id="GGI04104.1"/>
    </source>
</evidence>
<dbReference type="InterPro" id="IPR050114">
    <property type="entry name" value="UPF0173_UPF0282_UlaG_hydrolase"/>
</dbReference>
<dbReference type="InterPro" id="IPR001279">
    <property type="entry name" value="Metallo-B-lactamas"/>
</dbReference>
<organism evidence="2 3">
    <name type="scientific">Egicoccus halophilus</name>
    <dbReference type="NCBI Taxonomy" id="1670830"/>
    <lineage>
        <taxon>Bacteria</taxon>
        <taxon>Bacillati</taxon>
        <taxon>Actinomycetota</taxon>
        <taxon>Nitriliruptoria</taxon>
        <taxon>Egicoccales</taxon>
        <taxon>Egicoccaceae</taxon>
        <taxon>Egicoccus</taxon>
    </lineage>
</organism>
<feature type="domain" description="Metallo-beta-lactamase" evidence="1">
    <location>
        <begin position="7"/>
        <end position="174"/>
    </location>
</feature>
<reference evidence="2" key="1">
    <citation type="journal article" date="2014" name="Int. J. Syst. Evol. Microbiol.">
        <title>Complete genome sequence of Corynebacterium casei LMG S-19264T (=DSM 44701T), isolated from a smear-ripened cheese.</title>
        <authorList>
            <consortium name="US DOE Joint Genome Institute (JGI-PGF)"/>
            <person name="Walter F."/>
            <person name="Albersmeier A."/>
            <person name="Kalinowski J."/>
            <person name="Ruckert C."/>
        </authorList>
    </citation>
    <scope>NUCLEOTIDE SEQUENCE</scope>
    <source>
        <strain evidence="2">CGMCC 1.14988</strain>
    </source>
</reference>
<protein>
    <recommendedName>
        <fullName evidence="1">Metallo-beta-lactamase domain-containing protein</fullName>
    </recommendedName>
</protein>
<dbReference type="EMBL" id="BMHA01000002">
    <property type="protein sequence ID" value="GGI04104.1"/>
    <property type="molecule type" value="Genomic_DNA"/>
</dbReference>
<comment type="caution">
    <text evidence="2">The sequence shown here is derived from an EMBL/GenBank/DDBJ whole genome shotgun (WGS) entry which is preliminary data.</text>
</comment>
<gene>
    <name evidence="2" type="ORF">GCM10011354_07390</name>
</gene>
<dbReference type="SUPFAM" id="SSF56281">
    <property type="entry name" value="Metallo-hydrolase/oxidoreductase"/>
    <property type="match status" value="1"/>
</dbReference>
<reference evidence="2" key="2">
    <citation type="submission" date="2020-09" db="EMBL/GenBank/DDBJ databases">
        <authorList>
            <person name="Sun Q."/>
            <person name="Zhou Y."/>
        </authorList>
    </citation>
    <scope>NUCLEOTIDE SEQUENCE</scope>
    <source>
        <strain evidence="2">CGMCC 1.14988</strain>
    </source>
</reference>
<keyword evidence="3" id="KW-1185">Reference proteome</keyword>
<dbReference type="AlphaFoldDB" id="A0A8J3A8F1"/>
<evidence type="ECO:0000313" key="3">
    <source>
        <dbReference type="Proteomes" id="UP000650511"/>
    </source>
</evidence>
<dbReference type="Gene3D" id="3.60.15.10">
    <property type="entry name" value="Ribonuclease Z/Hydroxyacylglutathione hydrolase-like"/>
    <property type="match status" value="1"/>
</dbReference>
<evidence type="ECO:0000259" key="1">
    <source>
        <dbReference type="SMART" id="SM00849"/>
    </source>
</evidence>
<dbReference type="Pfam" id="PF13483">
    <property type="entry name" value="Lactamase_B_3"/>
    <property type="match status" value="1"/>
</dbReference>
<sequence>MRITKYPQSCLVVEAGNGARLLLDAGFHVTRRRALDELGSIDAALYTHQHPDHFGEEWVGPLLERGVPVFANAEVSAMIGDGATTVVAGATFEAAGVPVAAHDLPHMPMVDGRPGPANLGFVVDDRLLHPGDAKDLRGVVAEVLATPIAGPSCSARDAYRMVEASGARVSVPVHYDHFLADPALFAKQCPIAEVVVLADGESTEI</sequence>
<dbReference type="PANTHER" id="PTHR43546:SF3">
    <property type="entry name" value="UPF0173 METAL-DEPENDENT HYDROLASE MJ1163"/>
    <property type="match status" value="1"/>
</dbReference>
<dbReference type="InterPro" id="IPR036866">
    <property type="entry name" value="RibonucZ/Hydroxyglut_hydro"/>
</dbReference>
<dbReference type="SMART" id="SM00849">
    <property type="entry name" value="Lactamase_B"/>
    <property type="match status" value="1"/>
</dbReference>
<proteinExistence type="predicted"/>